<dbReference type="Pfam" id="PF16353">
    <property type="entry name" value="LacZ_4"/>
    <property type="match status" value="1"/>
</dbReference>
<dbReference type="Pfam" id="PF02837">
    <property type="entry name" value="Glyco_hydro_2_N"/>
    <property type="match status" value="1"/>
</dbReference>
<dbReference type="InterPro" id="IPR006101">
    <property type="entry name" value="Glyco_hydro_2"/>
</dbReference>
<evidence type="ECO:0000259" key="12">
    <source>
        <dbReference type="SMART" id="SM01038"/>
    </source>
</evidence>
<dbReference type="InterPro" id="IPR011013">
    <property type="entry name" value="Gal_mutarotase_sf_dom"/>
</dbReference>
<dbReference type="InterPro" id="IPR023230">
    <property type="entry name" value="Glyco_hydro_2_CS"/>
</dbReference>
<reference evidence="13" key="2">
    <citation type="journal article" date="2021" name="PeerJ">
        <title>Extensive microbial diversity within the chicken gut microbiome revealed by metagenomics and culture.</title>
        <authorList>
            <person name="Gilroy R."/>
            <person name="Ravi A."/>
            <person name="Getino M."/>
            <person name="Pursley I."/>
            <person name="Horton D.L."/>
            <person name="Alikhan N.F."/>
            <person name="Baker D."/>
            <person name="Gharbi K."/>
            <person name="Hall N."/>
            <person name="Watson M."/>
            <person name="Adriaenssens E.M."/>
            <person name="Foster-Nyarko E."/>
            <person name="Jarju S."/>
            <person name="Secka A."/>
            <person name="Antonio M."/>
            <person name="Oren A."/>
            <person name="Chaudhuri R.R."/>
            <person name="La Ragione R."/>
            <person name="Hildebrand F."/>
            <person name="Pallen M.J."/>
        </authorList>
    </citation>
    <scope>NUCLEOTIDE SEQUENCE</scope>
    <source>
        <strain evidence="13">B1-3475</strain>
    </source>
</reference>
<evidence type="ECO:0000256" key="6">
    <source>
        <dbReference type="ARBA" id="ARBA00022801"/>
    </source>
</evidence>
<dbReference type="PANTHER" id="PTHR46323">
    <property type="entry name" value="BETA-GALACTOSIDASE"/>
    <property type="match status" value="1"/>
</dbReference>
<evidence type="ECO:0000313" key="13">
    <source>
        <dbReference type="EMBL" id="MBO8455917.1"/>
    </source>
</evidence>
<comment type="caution">
    <text evidence="13">The sequence shown here is derived from an EMBL/GenBank/DDBJ whole genome shotgun (WGS) entry which is preliminary data.</text>
</comment>
<evidence type="ECO:0000256" key="7">
    <source>
        <dbReference type="ARBA" id="ARBA00022837"/>
    </source>
</evidence>
<comment type="subunit">
    <text evidence="4">Monomer.</text>
</comment>
<evidence type="ECO:0000256" key="2">
    <source>
        <dbReference type="ARBA" id="ARBA00001913"/>
    </source>
</evidence>
<feature type="signal peptide" evidence="11">
    <location>
        <begin position="1"/>
        <end position="22"/>
    </location>
</feature>
<dbReference type="InterPro" id="IPR006102">
    <property type="entry name" value="Ig-like_GH2"/>
</dbReference>
<protein>
    <recommendedName>
        <fullName evidence="5 10">Beta-galactosidase</fullName>
        <ecNumber evidence="5 10">3.2.1.23</ecNumber>
    </recommendedName>
    <alternativeName>
        <fullName evidence="9 10">Lactase</fullName>
    </alternativeName>
</protein>
<dbReference type="PANTHER" id="PTHR46323:SF2">
    <property type="entry name" value="BETA-GALACTOSIDASE"/>
    <property type="match status" value="1"/>
</dbReference>
<dbReference type="InterPro" id="IPR013783">
    <property type="entry name" value="Ig-like_fold"/>
</dbReference>
<dbReference type="Gene3D" id="3.20.20.80">
    <property type="entry name" value="Glycosidases"/>
    <property type="match status" value="1"/>
</dbReference>
<evidence type="ECO:0000256" key="10">
    <source>
        <dbReference type="RuleBase" id="RU361154"/>
    </source>
</evidence>
<evidence type="ECO:0000256" key="1">
    <source>
        <dbReference type="ARBA" id="ARBA00001412"/>
    </source>
</evidence>
<feature type="domain" description="Beta galactosidase small chain/" evidence="12">
    <location>
        <begin position="754"/>
        <end position="1032"/>
    </location>
</feature>
<keyword evidence="11" id="KW-0732">Signal</keyword>
<dbReference type="Pfam" id="PF02929">
    <property type="entry name" value="Bgal_small_N"/>
    <property type="match status" value="1"/>
</dbReference>
<keyword evidence="8 10" id="KW-0326">Glycosidase</keyword>
<dbReference type="GO" id="GO:0005990">
    <property type="term" value="P:lactose catabolic process"/>
    <property type="evidence" value="ECO:0007669"/>
    <property type="project" value="TreeGrafter"/>
</dbReference>
<dbReference type="GO" id="GO:0009341">
    <property type="term" value="C:beta-galactosidase complex"/>
    <property type="evidence" value="ECO:0007669"/>
    <property type="project" value="InterPro"/>
</dbReference>
<proteinExistence type="inferred from homology"/>
<dbReference type="Pfam" id="PF00703">
    <property type="entry name" value="Glyco_hydro_2"/>
    <property type="match status" value="1"/>
</dbReference>
<comment type="cofactor">
    <cofactor evidence="2">
        <name>Ca(2+)</name>
        <dbReference type="ChEBI" id="CHEBI:29108"/>
    </cofactor>
</comment>
<evidence type="ECO:0000256" key="11">
    <source>
        <dbReference type="SAM" id="SignalP"/>
    </source>
</evidence>
<dbReference type="Proteomes" id="UP000823617">
    <property type="component" value="Unassembled WGS sequence"/>
</dbReference>
<dbReference type="FunFam" id="3.20.20.80:FF:000121">
    <property type="entry name" value="Beta-galactosidase"/>
    <property type="match status" value="1"/>
</dbReference>
<evidence type="ECO:0000256" key="3">
    <source>
        <dbReference type="ARBA" id="ARBA00007401"/>
    </source>
</evidence>
<dbReference type="SUPFAM" id="SSF74650">
    <property type="entry name" value="Galactose mutarotase-like"/>
    <property type="match status" value="1"/>
</dbReference>
<dbReference type="InterPro" id="IPR050347">
    <property type="entry name" value="Bact_Beta-galactosidase"/>
</dbReference>
<evidence type="ECO:0000313" key="14">
    <source>
        <dbReference type="Proteomes" id="UP000823617"/>
    </source>
</evidence>
<dbReference type="InterPro" id="IPR032312">
    <property type="entry name" value="LacZ_4"/>
</dbReference>
<dbReference type="Pfam" id="PF02836">
    <property type="entry name" value="Glyco_hydro_2_C"/>
    <property type="match status" value="1"/>
</dbReference>
<dbReference type="AlphaFoldDB" id="A0A9D9HLB2"/>
<dbReference type="PROSITE" id="PS00719">
    <property type="entry name" value="GLYCOSYL_HYDROL_F2_1"/>
    <property type="match status" value="1"/>
</dbReference>
<dbReference type="InterPro" id="IPR014718">
    <property type="entry name" value="GH-type_carb-bd"/>
</dbReference>
<keyword evidence="7" id="KW-0106">Calcium</keyword>
<dbReference type="Gene3D" id="2.60.40.10">
    <property type="entry name" value="Immunoglobulins"/>
    <property type="match status" value="2"/>
</dbReference>
<evidence type="ECO:0000256" key="5">
    <source>
        <dbReference type="ARBA" id="ARBA00012756"/>
    </source>
</evidence>
<dbReference type="PRINTS" id="PR00132">
    <property type="entry name" value="GLHYDRLASE2"/>
</dbReference>
<evidence type="ECO:0000256" key="4">
    <source>
        <dbReference type="ARBA" id="ARBA00011245"/>
    </source>
</evidence>
<dbReference type="EMBL" id="JADIMK010000063">
    <property type="protein sequence ID" value="MBO8455917.1"/>
    <property type="molecule type" value="Genomic_DNA"/>
</dbReference>
<reference evidence="13" key="1">
    <citation type="submission" date="2020-10" db="EMBL/GenBank/DDBJ databases">
        <authorList>
            <person name="Gilroy R."/>
        </authorList>
    </citation>
    <scope>NUCLEOTIDE SEQUENCE</scope>
    <source>
        <strain evidence="13">B1-3475</strain>
    </source>
</reference>
<evidence type="ECO:0000256" key="8">
    <source>
        <dbReference type="ARBA" id="ARBA00023295"/>
    </source>
</evidence>
<accession>A0A9D9HLB2</accession>
<name>A0A9D9HLB2_9BACT</name>
<dbReference type="InterPro" id="IPR006104">
    <property type="entry name" value="Glyco_hydro_2_N"/>
</dbReference>
<dbReference type="SMART" id="SM01038">
    <property type="entry name" value="Bgal_small_N"/>
    <property type="match status" value="1"/>
</dbReference>
<dbReference type="GO" id="GO:0004565">
    <property type="term" value="F:beta-galactosidase activity"/>
    <property type="evidence" value="ECO:0007669"/>
    <property type="project" value="UniProtKB-EC"/>
</dbReference>
<dbReference type="InterPro" id="IPR008979">
    <property type="entry name" value="Galactose-bd-like_sf"/>
</dbReference>
<keyword evidence="6 10" id="KW-0378">Hydrolase</keyword>
<comment type="catalytic activity">
    <reaction evidence="1 10">
        <text>Hydrolysis of terminal non-reducing beta-D-galactose residues in beta-D-galactosides.</text>
        <dbReference type="EC" id="3.2.1.23"/>
    </reaction>
</comment>
<comment type="similarity">
    <text evidence="3 10">Belongs to the glycosyl hydrolase 2 family.</text>
</comment>
<sequence length="1040" mass="118252">MKYIRPALAAAAAALFCAATSAKTPEWQDPTVNSINRAPMHSSYFAYADEEEALNGCPEESVNYMSLEGLWKFHWSRDAGSRPLDFFRPGFNDSDWDDFPVPGIWELNGYGDPLYNNIGYAWEYQYVNNPPYVPEKENHVGSYRKEITIPEGWSGKQIFAHFGSVTSNIYLWVNGRFAGYSEDSKLEAEFDITKLLKPGRNLLAFQVFRWCDGSYLEDQDFMRYSGVARNCYLYARDRNRIQDIRITPDLDADYRNGTLDVRLDLTGNCKVSLVLSDPEGDIIEEKTVDGRKGIQSMTFNVQDPQKWSAETPSLYTLTATSLSGNSSEVIPVKIGFRKIEIKDAQVLVNGQPVLFKGVNRHEMDPDGGYLVSKERMEQDIQRMKQLNINAVRTCHYPDDSYWYELCDKYGLYVVAEANIESHGMGYGEQSLAKFPLYEKAHLERNSRNVQRNFNHPSVIFWSLGNEAGFGVNFEACYRWVKAEDPSRPVQYERAGYSDFTDIFCPMYMPYDACEKYCTGNPGKPLIQCEYAHAMGNSEGGFREYWDLIRKYPAYQGGFIWDFVDQSPRWTSPEGKTFYGYAGDFNRYDVDKDQNFCNNGLISPDRIPNPHAYEVRYIYQSIWASPADLSEAEISVFNENFFRDLSGYRMDWELLADGIPVQQGSVQDLDIAPQESGKIALGYDPSSLCAGKEWMLNIYFRLKKTDGLLPAGHTAAYRQIPLSDYSFSTDFIVGTAPNKEIPTPVFDNSDRRYLILEGEGFRIEFNKSDGMLSLYEVHGVQFLEKGSSLRPNFWRAGTDNDYGAGLPGKYLVWKDPQLKMESLDYGMHDGLAYVTAVSTMPGTGARITMEYLIDSRGAVKVTQRMETGPGPDGTAVPDMYRFGLRMEMPESFSTVEFYGKGPFENYADRQSAALVGRYRQSVEDQFYPYIRPQETGTKSGLRWWQVTDISGTGLRFRSNAPFSASALEYSIEMLDDGPAKNNRHPSDLVKSGSTDICIDKLQMGLGCIDSWGAMPLDEYLIPYGDYEFTFIMEPVAHRYGF</sequence>
<dbReference type="Gene3D" id="2.60.120.260">
    <property type="entry name" value="Galactose-binding domain-like"/>
    <property type="match status" value="1"/>
</dbReference>
<dbReference type="SUPFAM" id="SSF51445">
    <property type="entry name" value="(Trans)glycosidases"/>
    <property type="match status" value="1"/>
</dbReference>
<evidence type="ECO:0000256" key="9">
    <source>
        <dbReference type="ARBA" id="ARBA00032230"/>
    </source>
</evidence>
<dbReference type="GO" id="GO:0030246">
    <property type="term" value="F:carbohydrate binding"/>
    <property type="evidence" value="ECO:0007669"/>
    <property type="project" value="InterPro"/>
</dbReference>
<dbReference type="Gene3D" id="2.70.98.10">
    <property type="match status" value="1"/>
</dbReference>
<feature type="chain" id="PRO_5038954465" description="Beta-galactosidase" evidence="11">
    <location>
        <begin position="23"/>
        <end position="1040"/>
    </location>
</feature>
<dbReference type="SUPFAM" id="SSF49303">
    <property type="entry name" value="beta-Galactosidase/glucuronidase domain"/>
    <property type="match status" value="2"/>
</dbReference>
<dbReference type="EC" id="3.2.1.23" evidence="5 10"/>
<dbReference type="InterPro" id="IPR006103">
    <property type="entry name" value="Glyco_hydro_2_cat"/>
</dbReference>
<dbReference type="InterPro" id="IPR017853">
    <property type="entry name" value="GH"/>
</dbReference>
<dbReference type="SUPFAM" id="SSF49785">
    <property type="entry name" value="Galactose-binding domain-like"/>
    <property type="match status" value="1"/>
</dbReference>
<dbReference type="InterPro" id="IPR004199">
    <property type="entry name" value="B-gal_small/dom_5"/>
</dbReference>
<organism evidence="13 14">
    <name type="scientific">Candidatus Cryptobacteroides intestinigallinarum</name>
    <dbReference type="NCBI Taxonomy" id="2840767"/>
    <lineage>
        <taxon>Bacteria</taxon>
        <taxon>Pseudomonadati</taxon>
        <taxon>Bacteroidota</taxon>
        <taxon>Bacteroidia</taxon>
        <taxon>Bacteroidales</taxon>
        <taxon>Candidatus Cryptobacteroides</taxon>
    </lineage>
</organism>
<dbReference type="InterPro" id="IPR036156">
    <property type="entry name" value="Beta-gal/glucu_dom_sf"/>
</dbReference>
<gene>
    <name evidence="13" type="ORF">IAC08_05890</name>
</gene>